<dbReference type="Gene3D" id="3.40.50.300">
    <property type="entry name" value="P-loop containing nucleotide triphosphate hydrolases"/>
    <property type="match status" value="2"/>
</dbReference>
<accession>A0A2S7U5U1</accession>
<dbReference type="PROSITE" id="PS51192">
    <property type="entry name" value="HELICASE_ATP_BIND_1"/>
    <property type="match status" value="1"/>
</dbReference>
<feature type="domain" description="Helicase C-terminal" evidence="9">
    <location>
        <begin position="243"/>
        <end position="397"/>
    </location>
</feature>
<evidence type="ECO:0000256" key="3">
    <source>
        <dbReference type="ARBA" id="ARBA00022806"/>
    </source>
</evidence>
<comment type="caution">
    <text evidence="11">The sequence shown here is derived from an EMBL/GenBank/DDBJ whole genome shotgun (WGS) entry which is preliminary data.</text>
</comment>
<evidence type="ECO:0000256" key="7">
    <source>
        <dbReference type="SAM" id="MobiDB-lite"/>
    </source>
</evidence>
<name>A0A2S7U5U1_9BACT</name>
<dbReference type="InterPro" id="IPR014014">
    <property type="entry name" value="RNA_helicase_DEAD_Q_motif"/>
</dbReference>
<evidence type="ECO:0000313" key="12">
    <source>
        <dbReference type="Proteomes" id="UP000239907"/>
    </source>
</evidence>
<keyword evidence="3 11" id="KW-0347">Helicase</keyword>
<dbReference type="OrthoDB" id="9805696at2"/>
<dbReference type="AlphaFoldDB" id="A0A2S7U5U1"/>
<sequence length="418" mass="46663">MSFKDLGLSESIVQAVTDAGYENPTPIQAQAIPLILEGRDVVGASQTGTGKTAAFALPSLSKIKALGRPQILVLEPTRELAHQVAEQFEAYGKHTGCKVALLYGGVGYGEQLEKLAKADIVVATPGRLVDHFFRGTMRFGDVQILILDEVDRMLDMGFLPVVRKIVNLCPWKSEHNLPREEREEEYKLKTLPDRQTLFFSATMPPAIQGFATFCLDNPAKIEIARQKVSSTIKHAFYPVSMDQRDELLVELINRTDIQSVMVFTRTRKEADAVCGMLNDKTEAKATAMHSDIGQKDRMKALAGFKDGTYDILVATDVAARGIDISTVSHVINYRVPENSEDYVHRIGRTGRAESEGDAFTILTADEIEYAESVENFVGHKIERRKLEDFNYTYTALLDDSPGKSVRKKRRPAPKRRRK</sequence>
<evidence type="ECO:0000256" key="1">
    <source>
        <dbReference type="ARBA" id="ARBA00022741"/>
    </source>
</evidence>
<dbReference type="InterPro" id="IPR014001">
    <property type="entry name" value="Helicase_ATP-bd"/>
</dbReference>
<keyword evidence="2" id="KW-0378">Hydrolase</keyword>
<dbReference type="EMBL" id="MQWA01000001">
    <property type="protein sequence ID" value="PQJ29692.1"/>
    <property type="molecule type" value="Genomic_DNA"/>
</dbReference>
<dbReference type="PROSITE" id="PS51195">
    <property type="entry name" value="Q_MOTIF"/>
    <property type="match status" value="1"/>
</dbReference>
<feature type="compositionally biased region" description="Basic residues" evidence="7">
    <location>
        <begin position="404"/>
        <end position="418"/>
    </location>
</feature>
<evidence type="ECO:0000259" key="9">
    <source>
        <dbReference type="PROSITE" id="PS51194"/>
    </source>
</evidence>
<evidence type="ECO:0000259" key="8">
    <source>
        <dbReference type="PROSITE" id="PS51192"/>
    </source>
</evidence>
<dbReference type="CDD" id="cd18787">
    <property type="entry name" value="SF2_C_DEAD"/>
    <property type="match status" value="1"/>
</dbReference>
<evidence type="ECO:0000256" key="2">
    <source>
        <dbReference type="ARBA" id="ARBA00022801"/>
    </source>
</evidence>
<feature type="domain" description="DEAD-box RNA helicase Q" evidence="10">
    <location>
        <begin position="1"/>
        <end position="29"/>
    </location>
</feature>
<dbReference type="InterPro" id="IPR001650">
    <property type="entry name" value="Helicase_C-like"/>
</dbReference>
<evidence type="ECO:0000256" key="6">
    <source>
        <dbReference type="PROSITE-ProRule" id="PRU00552"/>
    </source>
</evidence>
<dbReference type="InterPro" id="IPR050079">
    <property type="entry name" value="DEAD_box_RNA_helicase"/>
</dbReference>
<dbReference type="GO" id="GO:0003676">
    <property type="term" value="F:nucleic acid binding"/>
    <property type="evidence" value="ECO:0007669"/>
    <property type="project" value="InterPro"/>
</dbReference>
<dbReference type="CDD" id="cd00268">
    <property type="entry name" value="DEADc"/>
    <property type="match status" value="1"/>
</dbReference>
<dbReference type="GO" id="GO:0016787">
    <property type="term" value="F:hydrolase activity"/>
    <property type="evidence" value="ECO:0007669"/>
    <property type="project" value="UniProtKB-KW"/>
</dbReference>
<proteinExistence type="inferred from homology"/>
<evidence type="ECO:0000256" key="4">
    <source>
        <dbReference type="ARBA" id="ARBA00022840"/>
    </source>
</evidence>
<gene>
    <name evidence="11" type="ORF">BSZ32_15130</name>
</gene>
<dbReference type="SUPFAM" id="SSF52540">
    <property type="entry name" value="P-loop containing nucleoside triphosphate hydrolases"/>
    <property type="match status" value="1"/>
</dbReference>
<dbReference type="PANTHER" id="PTHR47959">
    <property type="entry name" value="ATP-DEPENDENT RNA HELICASE RHLE-RELATED"/>
    <property type="match status" value="1"/>
</dbReference>
<dbReference type="PANTHER" id="PTHR47959:SF13">
    <property type="entry name" value="ATP-DEPENDENT RNA HELICASE RHLE"/>
    <property type="match status" value="1"/>
</dbReference>
<evidence type="ECO:0000259" key="10">
    <source>
        <dbReference type="PROSITE" id="PS51195"/>
    </source>
</evidence>
<dbReference type="Pfam" id="PF00270">
    <property type="entry name" value="DEAD"/>
    <property type="match status" value="1"/>
</dbReference>
<keyword evidence="1" id="KW-0547">Nucleotide-binding</keyword>
<dbReference type="Proteomes" id="UP000239907">
    <property type="component" value="Unassembled WGS sequence"/>
</dbReference>
<dbReference type="GO" id="GO:0005524">
    <property type="term" value="F:ATP binding"/>
    <property type="evidence" value="ECO:0007669"/>
    <property type="project" value="UniProtKB-KW"/>
</dbReference>
<dbReference type="InterPro" id="IPR027417">
    <property type="entry name" value="P-loop_NTPase"/>
</dbReference>
<dbReference type="GO" id="GO:0003724">
    <property type="term" value="F:RNA helicase activity"/>
    <property type="evidence" value="ECO:0007669"/>
    <property type="project" value="InterPro"/>
</dbReference>
<reference evidence="11 12" key="1">
    <citation type="submission" date="2016-12" db="EMBL/GenBank/DDBJ databases">
        <title>Study of bacterial adaptation to deep sea.</title>
        <authorList>
            <person name="Song J."/>
            <person name="Yoshizawa S."/>
            <person name="Kogure K."/>
        </authorList>
    </citation>
    <scope>NUCLEOTIDE SEQUENCE [LARGE SCALE GENOMIC DNA]</scope>
    <source>
        <strain evidence="11 12">SAORIC-165</strain>
    </source>
</reference>
<dbReference type="SMART" id="SM00490">
    <property type="entry name" value="HELICc"/>
    <property type="match status" value="1"/>
</dbReference>
<dbReference type="Pfam" id="PF00271">
    <property type="entry name" value="Helicase_C"/>
    <property type="match status" value="1"/>
</dbReference>
<dbReference type="RefSeq" id="WP_105044199.1">
    <property type="nucleotide sequence ID" value="NZ_MQWA01000001.1"/>
</dbReference>
<feature type="domain" description="Helicase ATP-binding" evidence="8">
    <location>
        <begin position="32"/>
        <end position="221"/>
    </location>
</feature>
<keyword evidence="4" id="KW-0067">ATP-binding</keyword>
<dbReference type="GO" id="GO:0005829">
    <property type="term" value="C:cytosol"/>
    <property type="evidence" value="ECO:0007669"/>
    <property type="project" value="TreeGrafter"/>
</dbReference>
<feature type="short sequence motif" description="Q motif" evidence="6">
    <location>
        <begin position="1"/>
        <end position="29"/>
    </location>
</feature>
<dbReference type="SMART" id="SM00487">
    <property type="entry name" value="DEXDc"/>
    <property type="match status" value="1"/>
</dbReference>
<comment type="similarity">
    <text evidence="5">Belongs to the DEAD box helicase family.</text>
</comment>
<dbReference type="PROSITE" id="PS51194">
    <property type="entry name" value="HELICASE_CTER"/>
    <property type="match status" value="1"/>
</dbReference>
<dbReference type="InterPro" id="IPR044742">
    <property type="entry name" value="DEAD/DEAH_RhlB"/>
</dbReference>
<feature type="region of interest" description="Disordered" evidence="7">
    <location>
        <begin position="399"/>
        <end position="418"/>
    </location>
</feature>
<organism evidence="11 12">
    <name type="scientific">Rubritalea profundi</name>
    <dbReference type="NCBI Taxonomy" id="1658618"/>
    <lineage>
        <taxon>Bacteria</taxon>
        <taxon>Pseudomonadati</taxon>
        <taxon>Verrucomicrobiota</taxon>
        <taxon>Verrucomicrobiia</taxon>
        <taxon>Verrucomicrobiales</taxon>
        <taxon>Rubritaleaceae</taxon>
        <taxon>Rubritalea</taxon>
    </lineage>
</organism>
<protein>
    <submittedName>
        <fullName evidence="11">RNA helicase</fullName>
    </submittedName>
</protein>
<evidence type="ECO:0000313" key="11">
    <source>
        <dbReference type="EMBL" id="PQJ29692.1"/>
    </source>
</evidence>
<dbReference type="InterPro" id="IPR011545">
    <property type="entry name" value="DEAD/DEAH_box_helicase_dom"/>
</dbReference>
<evidence type="ECO:0000256" key="5">
    <source>
        <dbReference type="ARBA" id="ARBA00038437"/>
    </source>
</evidence>
<keyword evidence="12" id="KW-1185">Reference proteome</keyword>